<dbReference type="InterPro" id="IPR036926">
    <property type="entry name" value="Thymidate_synth/dCMP_Mease_sf"/>
</dbReference>
<dbReference type="InterPro" id="IPR001796">
    <property type="entry name" value="DHFR_dom"/>
</dbReference>
<sequence>MKLNLICCKNNQNIIGVNNDLLYSIPEDMKYFKSITTQEYVKNNKNIVIMGYNTWQSIPDKYRPLSDRINIIITNNHYDDFQSDTGIFLTFKSFDKCYNFLKDQENRGFMLGDKFIIGGAQLYNHIYSNYLLVINKVYETFINHSINKNDETISSLSELNYTMWSYNNFKLMNKKYVDEHKIKVIHTGEELHGVSYNVYQNEKNINEDEKQYLDLMRKILFDNNLKDSRNSKVISSFGEKMVFDLRKGFPLLTTKRTPFKTILRELLWFIKGSTSNKELNDKKVHIWDQNASKDFLLSRDLDYEEGELGPVYGFQWRRFGAKYSSERKHYFNEEGVDQLQNVIDLIINDPTSRRIILSAWNPVDLPKMALPPCHVMVQFSIDNDFLDAQLYQRSGDMFLGVPFNIASYSLLMHIIGSITGYTPRYFHHVLGDAHIYINHIDAIGEQIHRVPNDFPNLILKNKIDNINNIDEDNFILENYNHYPTIKADMIA</sequence>
<dbReference type="PRINTS" id="PR00108">
    <property type="entry name" value="THYMDSNTHASE"/>
</dbReference>
<dbReference type="InterPro" id="IPR000398">
    <property type="entry name" value="Thymidylate_synthase"/>
</dbReference>
<dbReference type="InterPro" id="IPR045097">
    <property type="entry name" value="Thymidate_synth/dCMP_Mease"/>
</dbReference>
<dbReference type="CDD" id="cd00209">
    <property type="entry name" value="DHFR"/>
    <property type="match status" value="1"/>
</dbReference>
<organism evidence="8">
    <name type="scientific">viral metagenome</name>
    <dbReference type="NCBI Taxonomy" id="1070528"/>
    <lineage>
        <taxon>unclassified sequences</taxon>
        <taxon>metagenomes</taxon>
        <taxon>organismal metagenomes</taxon>
    </lineage>
</organism>
<reference evidence="8" key="1">
    <citation type="journal article" date="2020" name="Nature">
        <title>Giant virus diversity and host interactions through global metagenomics.</title>
        <authorList>
            <person name="Schulz F."/>
            <person name="Roux S."/>
            <person name="Paez-Espino D."/>
            <person name="Jungbluth S."/>
            <person name="Walsh D.A."/>
            <person name="Denef V.J."/>
            <person name="McMahon K.D."/>
            <person name="Konstantinidis K.T."/>
            <person name="Eloe-Fadrosh E.A."/>
            <person name="Kyrpides N.C."/>
            <person name="Woyke T."/>
        </authorList>
    </citation>
    <scope>NUCLEOTIDE SEQUENCE</scope>
    <source>
        <strain evidence="8">GVMAG-M-3300020187-37</strain>
    </source>
</reference>
<dbReference type="EMBL" id="MN739345">
    <property type="protein sequence ID" value="QHS99656.1"/>
    <property type="molecule type" value="Genomic_DNA"/>
</dbReference>
<keyword evidence="6" id="KW-0545">Nucleotide biosynthesis</keyword>
<evidence type="ECO:0000259" key="7">
    <source>
        <dbReference type="PROSITE" id="PS51330"/>
    </source>
</evidence>
<dbReference type="PANTHER" id="PTHR11548">
    <property type="entry name" value="THYMIDYLATE SYNTHASE 1"/>
    <property type="match status" value="1"/>
</dbReference>
<evidence type="ECO:0000256" key="1">
    <source>
        <dbReference type="ARBA" id="ARBA00004992"/>
    </source>
</evidence>
<dbReference type="GO" id="GO:0006231">
    <property type="term" value="P:dTMP biosynthetic process"/>
    <property type="evidence" value="ECO:0007669"/>
    <property type="project" value="InterPro"/>
</dbReference>
<dbReference type="SUPFAM" id="SSF53597">
    <property type="entry name" value="Dihydrofolate reductase-like"/>
    <property type="match status" value="1"/>
</dbReference>
<name>A0A6C0C5M8_9ZZZZ</name>
<dbReference type="Gene3D" id="3.40.430.10">
    <property type="entry name" value="Dihydrofolate Reductase, subunit A"/>
    <property type="match status" value="1"/>
</dbReference>
<accession>A0A6C0C5M8</accession>
<protein>
    <recommendedName>
        <fullName evidence="3">thymidylate synthase</fullName>
        <ecNumber evidence="3">2.1.1.45</ecNumber>
    </recommendedName>
</protein>
<dbReference type="InterPro" id="IPR023451">
    <property type="entry name" value="Thymidate_synth/dCMP_Mease_dom"/>
</dbReference>
<dbReference type="GO" id="GO:0032259">
    <property type="term" value="P:methylation"/>
    <property type="evidence" value="ECO:0007669"/>
    <property type="project" value="UniProtKB-KW"/>
</dbReference>
<dbReference type="GO" id="GO:0005739">
    <property type="term" value="C:mitochondrion"/>
    <property type="evidence" value="ECO:0007669"/>
    <property type="project" value="TreeGrafter"/>
</dbReference>
<dbReference type="EC" id="2.1.1.45" evidence="3"/>
<dbReference type="PANTHER" id="PTHR11548:SF2">
    <property type="entry name" value="THYMIDYLATE SYNTHASE"/>
    <property type="match status" value="1"/>
</dbReference>
<dbReference type="Pfam" id="PF00303">
    <property type="entry name" value="Thymidylat_synt"/>
    <property type="match status" value="1"/>
</dbReference>
<keyword evidence="4" id="KW-0489">Methyltransferase</keyword>
<dbReference type="InterPro" id="IPR024072">
    <property type="entry name" value="DHFR-like_dom_sf"/>
</dbReference>
<dbReference type="GO" id="GO:0046654">
    <property type="term" value="P:tetrahydrofolate biosynthetic process"/>
    <property type="evidence" value="ECO:0007669"/>
    <property type="project" value="InterPro"/>
</dbReference>
<dbReference type="Pfam" id="PF00186">
    <property type="entry name" value="DHFR_1"/>
    <property type="match status" value="1"/>
</dbReference>
<dbReference type="NCBIfam" id="TIGR03284">
    <property type="entry name" value="thym_sym"/>
    <property type="match status" value="1"/>
</dbReference>
<proteinExistence type="inferred from homology"/>
<dbReference type="Gene3D" id="3.30.572.10">
    <property type="entry name" value="Thymidylate synthase/dCMP hydroxymethylase domain"/>
    <property type="match status" value="1"/>
</dbReference>
<dbReference type="AlphaFoldDB" id="A0A6C0C5M8"/>
<dbReference type="GO" id="GO:0004146">
    <property type="term" value="F:dihydrofolate reductase activity"/>
    <property type="evidence" value="ECO:0007669"/>
    <property type="project" value="InterPro"/>
</dbReference>
<dbReference type="GO" id="GO:0005829">
    <property type="term" value="C:cytosol"/>
    <property type="evidence" value="ECO:0007669"/>
    <property type="project" value="TreeGrafter"/>
</dbReference>
<comment type="pathway">
    <text evidence="1">Pyrimidine metabolism; dTTP biosynthesis.</text>
</comment>
<evidence type="ECO:0000256" key="5">
    <source>
        <dbReference type="ARBA" id="ARBA00022679"/>
    </source>
</evidence>
<dbReference type="SUPFAM" id="SSF55831">
    <property type="entry name" value="Thymidylate synthase/dCMP hydroxymethylase"/>
    <property type="match status" value="1"/>
</dbReference>
<dbReference type="PROSITE" id="PS51330">
    <property type="entry name" value="DHFR_2"/>
    <property type="match status" value="1"/>
</dbReference>
<evidence type="ECO:0000256" key="3">
    <source>
        <dbReference type="ARBA" id="ARBA00011947"/>
    </source>
</evidence>
<comment type="similarity">
    <text evidence="2">Belongs to the thymidylate synthase family.</text>
</comment>
<evidence type="ECO:0000256" key="2">
    <source>
        <dbReference type="ARBA" id="ARBA00009972"/>
    </source>
</evidence>
<dbReference type="FunFam" id="3.30.572.10:FF:000007">
    <property type="entry name" value="thymidylate synthase isoform X2"/>
    <property type="match status" value="1"/>
</dbReference>
<keyword evidence="5" id="KW-0808">Transferase</keyword>
<dbReference type="CDD" id="cd00351">
    <property type="entry name" value="TS_Pyrimidine_HMase"/>
    <property type="match status" value="1"/>
</dbReference>
<evidence type="ECO:0000256" key="4">
    <source>
        <dbReference type="ARBA" id="ARBA00022603"/>
    </source>
</evidence>
<evidence type="ECO:0000313" key="8">
    <source>
        <dbReference type="EMBL" id="QHS99656.1"/>
    </source>
</evidence>
<dbReference type="HAMAP" id="MF_00008">
    <property type="entry name" value="Thymidy_synth_bact"/>
    <property type="match status" value="1"/>
</dbReference>
<dbReference type="GO" id="GO:0004799">
    <property type="term" value="F:thymidylate synthase activity"/>
    <property type="evidence" value="ECO:0007669"/>
    <property type="project" value="UniProtKB-EC"/>
</dbReference>
<feature type="domain" description="DHFR" evidence="7">
    <location>
        <begin position="2"/>
        <end position="201"/>
    </location>
</feature>
<evidence type="ECO:0000256" key="6">
    <source>
        <dbReference type="ARBA" id="ARBA00022727"/>
    </source>
</evidence>